<name>A0A6J5NIG5_9CAUD</name>
<sequence>MTDTKTLGPRELAAILHKGVDTIKTDSRRRPETLPPRLKIPGSNRLLWLESDVVAWLQACRTAGDEQ</sequence>
<accession>A0A6J5NIG5</accession>
<protein>
    <submittedName>
        <fullName evidence="1">Uncharacterized protein</fullName>
    </submittedName>
</protein>
<organism evidence="1">
    <name type="scientific">uncultured Caudovirales phage</name>
    <dbReference type="NCBI Taxonomy" id="2100421"/>
    <lineage>
        <taxon>Viruses</taxon>
        <taxon>Duplodnaviria</taxon>
        <taxon>Heunggongvirae</taxon>
        <taxon>Uroviricota</taxon>
        <taxon>Caudoviricetes</taxon>
        <taxon>Peduoviridae</taxon>
        <taxon>Maltschvirus</taxon>
        <taxon>Maltschvirus maltsch</taxon>
    </lineage>
</organism>
<proteinExistence type="predicted"/>
<dbReference type="EMBL" id="LR796687">
    <property type="protein sequence ID" value="CAB4159600.1"/>
    <property type="molecule type" value="Genomic_DNA"/>
</dbReference>
<evidence type="ECO:0000313" key="1">
    <source>
        <dbReference type="EMBL" id="CAB4159600.1"/>
    </source>
</evidence>
<reference evidence="1" key="1">
    <citation type="submission" date="2020-04" db="EMBL/GenBank/DDBJ databases">
        <authorList>
            <person name="Chiriac C."/>
            <person name="Salcher M."/>
            <person name="Ghai R."/>
            <person name="Kavagutti S V."/>
        </authorList>
    </citation>
    <scope>NUCLEOTIDE SEQUENCE</scope>
</reference>
<gene>
    <name evidence="1" type="ORF">UFOVP715_29</name>
</gene>